<protein>
    <submittedName>
        <fullName evidence="1">Uncharacterized protein</fullName>
    </submittedName>
</protein>
<dbReference type="Proteomes" id="UP001156140">
    <property type="component" value="Unassembled WGS sequence"/>
</dbReference>
<reference evidence="1" key="1">
    <citation type="submission" date="2022-03" db="EMBL/GenBank/DDBJ databases">
        <title>The complete genome sequence of a Methyloterrigena soli.</title>
        <authorList>
            <person name="Zi Z."/>
        </authorList>
    </citation>
    <scope>NUCLEOTIDE SEQUENCE</scope>
    <source>
        <strain evidence="1">M48</strain>
    </source>
</reference>
<name>A0AA41QNV5_9HYPH</name>
<organism evidence="1 2">
    <name type="scientific">Paradevosia shaoguanensis</name>
    <dbReference type="NCBI Taxonomy" id="1335043"/>
    <lineage>
        <taxon>Bacteria</taxon>
        <taxon>Pseudomonadati</taxon>
        <taxon>Pseudomonadota</taxon>
        <taxon>Alphaproteobacteria</taxon>
        <taxon>Hyphomicrobiales</taxon>
        <taxon>Devosiaceae</taxon>
        <taxon>Paradevosia</taxon>
    </lineage>
</organism>
<proteinExistence type="predicted"/>
<keyword evidence="2" id="KW-1185">Reference proteome</keyword>
<evidence type="ECO:0000313" key="1">
    <source>
        <dbReference type="EMBL" id="MCI0128059.1"/>
    </source>
</evidence>
<dbReference type="RefSeq" id="WP_182399636.1">
    <property type="nucleotide sequence ID" value="NZ_JAKETQ010000001.1"/>
</dbReference>
<gene>
    <name evidence="1" type="ORF">ML536_14615</name>
</gene>
<dbReference type="AlphaFoldDB" id="A0AA41QNV5"/>
<dbReference type="EMBL" id="JALAZD010000001">
    <property type="protein sequence ID" value="MCI0128059.1"/>
    <property type="molecule type" value="Genomic_DNA"/>
</dbReference>
<evidence type="ECO:0000313" key="2">
    <source>
        <dbReference type="Proteomes" id="UP001156140"/>
    </source>
</evidence>
<comment type="caution">
    <text evidence="1">The sequence shown here is derived from an EMBL/GenBank/DDBJ whole genome shotgun (WGS) entry which is preliminary data.</text>
</comment>
<sequence length="68" mass="7000">MSALRLAVTVVSVAATIAQHPAVRAGVRAAAPHVLNPRNKEVAVKATLSAAYNAGVLTRRLKDAVTGK</sequence>
<accession>A0AA41QNV5</accession>